<accession>A0A5E4R4R1</accession>
<protein>
    <submittedName>
        <fullName evidence="1">Uncharacterized protein</fullName>
    </submittedName>
</protein>
<gene>
    <name evidence="1" type="ORF">LSINAPIS_LOCUS14538</name>
</gene>
<sequence>MMMQTAPIPAPVQPINDIIKESSRTGTPETITKPQAISETYILSELLDVDRLLITKRLRVKSVVFLRGKKNRFYIRTPDRNLVYTVEEDNRNNEDRPTLCVHRSGSALSTTKNTGPRFTISFFRDIQFSIQKRDGTHVGSTCKRLGWRSSETSQWKRRHCF</sequence>
<reference evidence="1 2" key="1">
    <citation type="submission" date="2017-07" db="EMBL/GenBank/DDBJ databases">
        <authorList>
            <person name="Talla V."/>
            <person name="Backstrom N."/>
        </authorList>
    </citation>
    <scope>NUCLEOTIDE SEQUENCE [LARGE SCALE GENOMIC DNA]</scope>
</reference>
<dbReference type="EMBL" id="FZQP02006904">
    <property type="protein sequence ID" value="VVD04872.1"/>
    <property type="molecule type" value="Genomic_DNA"/>
</dbReference>
<name>A0A5E4R4R1_9NEOP</name>
<proteinExistence type="predicted"/>
<keyword evidence="2" id="KW-1185">Reference proteome</keyword>
<dbReference type="AlphaFoldDB" id="A0A5E4R4R1"/>
<evidence type="ECO:0000313" key="2">
    <source>
        <dbReference type="Proteomes" id="UP000324832"/>
    </source>
</evidence>
<dbReference type="Proteomes" id="UP000324832">
    <property type="component" value="Unassembled WGS sequence"/>
</dbReference>
<evidence type="ECO:0000313" key="1">
    <source>
        <dbReference type="EMBL" id="VVD04872.1"/>
    </source>
</evidence>
<organism evidence="1 2">
    <name type="scientific">Leptidea sinapis</name>
    <dbReference type="NCBI Taxonomy" id="189913"/>
    <lineage>
        <taxon>Eukaryota</taxon>
        <taxon>Metazoa</taxon>
        <taxon>Ecdysozoa</taxon>
        <taxon>Arthropoda</taxon>
        <taxon>Hexapoda</taxon>
        <taxon>Insecta</taxon>
        <taxon>Pterygota</taxon>
        <taxon>Neoptera</taxon>
        <taxon>Endopterygota</taxon>
        <taxon>Lepidoptera</taxon>
        <taxon>Glossata</taxon>
        <taxon>Ditrysia</taxon>
        <taxon>Papilionoidea</taxon>
        <taxon>Pieridae</taxon>
        <taxon>Dismorphiinae</taxon>
        <taxon>Leptidea</taxon>
    </lineage>
</organism>